<sequence>MVRRYAYLSSEHLTDYVDRLSVLQVLDSGSKGYDLATADK</sequence>
<dbReference type="RefSeq" id="WP_023495673.1">
    <property type="nucleotide sequence ID" value="NZ_AYLO01000107.1"/>
</dbReference>
<evidence type="ECO:0000313" key="1">
    <source>
        <dbReference type="EMBL" id="ESS71256.1"/>
    </source>
</evidence>
<keyword evidence="2" id="KW-1185">Reference proteome</keyword>
<accession>V5DV22</accession>
<evidence type="ECO:0000313" key="2">
    <source>
        <dbReference type="Proteomes" id="UP000017842"/>
    </source>
</evidence>
<proteinExistence type="predicted"/>
<comment type="caution">
    <text evidence="1">The sequence shown here is derived from an EMBL/GenBank/DDBJ whole genome shotgun (WGS) entry which is preliminary data.</text>
</comment>
<gene>
    <name evidence="1" type="ORF">MGMO_114c00060</name>
</gene>
<dbReference type="STRING" id="1116472.MGMO_114c00060"/>
<dbReference type="Proteomes" id="UP000017842">
    <property type="component" value="Unassembled WGS sequence"/>
</dbReference>
<reference evidence="1 2" key="1">
    <citation type="journal article" date="2013" name="Genome Announc.">
        <title>Draft Genome Sequence of the Methanotrophic Gammaproteobacterium Methyloglobulus morosus DSM 22980 Strain KoM1.</title>
        <authorList>
            <person name="Poehlein A."/>
            <person name="Deutzmann J.S."/>
            <person name="Daniel R."/>
            <person name="Simeonova D.D."/>
        </authorList>
    </citation>
    <scope>NUCLEOTIDE SEQUENCE [LARGE SCALE GENOMIC DNA]</scope>
    <source>
        <strain evidence="1 2">KoM1</strain>
    </source>
</reference>
<dbReference type="AlphaFoldDB" id="V5DV22"/>
<name>V5DV22_9GAMM</name>
<protein>
    <submittedName>
        <fullName evidence="1">Uncharacterized protein</fullName>
    </submittedName>
</protein>
<organism evidence="1 2">
    <name type="scientific">Methyloglobulus morosus KoM1</name>
    <dbReference type="NCBI Taxonomy" id="1116472"/>
    <lineage>
        <taxon>Bacteria</taxon>
        <taxon>Pseudomonadati</taxon>
        <taxon>Pseudomonadota</taxon>
        <taxon>Gammaproteobacteria</taxon>
        <taxon>Methylococcales</taxon>
        <taxon>Methylococcaceae</taxon>
        <taxon>Methyloglobulus</taxon>
    </lineage>
</organism>
<dbReference type="EMBL" id="AYLO01000107">
    <property type="protein sequence ID" value="ESS71256.1"/>
    <property type="molecule type" value="Genomic_DNA"/>
</dbReference>